<accession>A0AAV4LU83</accession>
<dbReference type="EMBL" id="BPLF01000002">
    <property type="protein sequence ID" value="GIX63396.1"/>
    <property type="molecule type" value="Genomic_DNA"/>
</dbReference>
<dbReference type="Proteomes" id="UP001497744">
    <property type="component" value="Unassembled WGS sequence"/>
</dbReference>
<proteinExistence type="predicted"/>
<dbReference type="AlphaFoldDB" id="A0AAV4LU83"/>
<gene>
    <name evidence="1" type="ORF">BcabD6B2_28310</name>
</gene>
<evidence type="ECO:0000313" key="1">
    <source>
        <dbReference type="EMBL" id="GIX63396.1"/>
    </source>
</evidence>
<keyword evidence="2" id="KW-1185">Reference proteome</keyword>
<dbReference type="InterPro" id="IPR024751">
    <property type="entry name" value="VESA1"/>
</dbReference>
<evidence type="ECO:0000313" key="2">
    <source>
        <dbReference type="Proteomes" id="UP001497744"/>
    </source>
</evidence>
<sequence length="752" mass="81730">MVGVSITLVTLPQPSESLGKAVEEVNSLSGNGRVNGGELNKLRDGLQKAVKWVEKDVKPGIRHYIGPIGRLATGLAEFVGYKNLNSSFYSGTDDWKITGSGIAPSNIATHRLCDATIAFTIGVLESLSKDRSIKNDMGNKQKGPGGFARVSEEVDKLEQVKGRGSNQKHFDAIIGKVKDNFKGQLKSVDSGGSNIGNKVGQYLDNVFKAVSCTANVTSQLQQLVTETKQTYDAKKLDSHISQVKNQLIPPGSQGFAKNILDAGTNAFRARLEYKTKYISLYAKNTNKDADWSRVDGNPTELQKCAKIFLGCLPLYYQALTYIYWGCHDKGGGWRNLTLGGGALRSYFDSQGLLPLYVDKSKRGAHIADSALKGFQEFGTAATSSFKDSNSSYVSFNEKLLGIVKREGSQNIHNTCPLSALYHGASCYFRYRQITNAKEASKSPKTIREMLCFLGALQFSPQYDAFDGYVAEYFKGILPNSQKNKDAELKLQVADSNIPSKRSSGGDDTLSAADIKEYLTASCAFSSSVLGLIQGPGASEKDSEPWLFELFCNSAFQFKYPSGAALLSKVSRYAYALQFQLLFLYQQCSNNGVKCGWQDCTYGRGINASGKSLQSHICLGFKCNGGSCDHKKGGTQCNHNKYDDTNGCGQSGSPSPLQAFITGALPSFGLSSSSTTNHMSDHPQGALCHNPMGFQANHLRSIGNGAAVYSVLKPICGNFSSPFRQLCEKLGCLTKRTPRSLRDIFGFTWHLNG</sequence>
<dbReference type="Pfam" id="PF12785">
    <property type="entry name" value="VESA1_N"/>
    <property type="match status" value="1"/>
</dbReference>
<dbReference type="RefSeq" id="XP_067715465.1">
    <property type="nucleotide sequence ID" value="XM_067859364.1"/>
</dbReference>
<reference evidence="1 2" key="1">
    <citation type="submission" date="2021-06" db="EMBL/GenBank/DDBJ databases">
        <title>Genome sequence of Babesia caballi.</title>
        <authorList>
            <person name="Yamagishi J."/>
            <person name="Kidaka T."/>
            <person name="Ochi A."/>
        </authorList>
    </citation>
    <scope>NUCLEOTIDE SEQUENCE [LARGE SCALE GENOMIC DNA]</scope>
    <source>
        <strain evidence="1">USDA-D6B2</strain>
    </source>
</reference>
<comment type="caution">
    <text evidence="1">The sequence shown here is derived from an EMBL/GenBank/DDBJ whole genome shotgun (WGS) entry which is preliminary data.</text>
</comment>
<dbReference type="GeneID" id="94194877"/>
<organism evidence="1 2">
    <name type="scientific">Babesia caballi</name>
    <dbReference type="NCBI Taxonomy" id="5871"/>
    <lineage>
        <taxon>Eukaryota</taxon>
        <taxon>Sar</taxon>
        <taxon>Alveolata</taxon>
        <taxon>Apicomplexa</taxon>
        <taxon>Aconoidasida</taxon>
        <taxon>Piroplasmida</taxon>
        <taxon>Babesiidae</taxon>
        <taxon>Babesia</taxon>
    </lineage>
</organism>
<name>A0AAV4LU83_BABCB</name>
<protein>
    <submittedName>
        <fullName evidence="1">Variant erythrocyte surface antigen-1 family protein</fullName>
    </submittedName>
</protein>